<name>A0AAT9FQ15_9BACT</name>
<keyword evidence="1" id="KW-0732">Signal</keyword>
<dbReference type="SUPFAM" id="SSF51126">
    <property type="entry name" value="Pectin lyase-like"/>
    <property type="match status" value="2"/>
</dbReference>
<gene>
    <name evidence="2" type="ORF">NT6N_30240</name>
</gene>
<dbReference type="InterPro" id="IPR011050">
    <property type="entry name" value="Pectin_lyase_fold/virulence"/>
</dbReference>
<feature type="chain" id="PRO_5043400693" description="Pectate lyase superfamily protein domain-containing protein" evidence="1">
    <location>
        <begin position="25"/>
        <end position="522"/>
    </location>
</feature>
<dbReference type="AlphaFoldDB" id="A0AAT9FQ15"/>
<reference evidence="2" key="1">
    <citation type="submission" date="2024-07" db="EMBL/GenBank/DDBJ databases">
        <title>Complete genome sequence of Verrucomicrobiaceae bacterium NT6N.</title>
        <authorList>
            <person name="Huang C."/>
            <person name="Takami H."/>
            <person name="Hamasaki K."/>
        </authorList>
    </citation>
    <scope>NUCLEOTIDE SEQUENCE</scope>
    <source>
        <strain evidence="2">NT6N</strain>
    </source>
</reference>
<feature type="signal peptide" evidence="1">
    <location>
        <begin position="1"/>
        <end position="24"/>
    </location>
</feature>
<protein>
    <recommendedName>
        <fullName evidence="3">Pectate lyase superfamily protein domain-containing protein</fullName>
    </recommendedName>
</protein>
<sequence length="522" mass="57838">MHLYHKFQLLALVSTVLCTLPLHADAESDVRKKAVHYEDFGAKGDGKTDDSAAIRKAHAHANHHGLPVRANDQAVYYIGDQDQPAQIQTNTHFGTARFIIDDRAIKNHRVPVFLVPSTQKPVPLPKITKLTRHQKRLAISLPSDCIVHVSNRRVKHYIRKGLNPNKGKDQSDVFLVRKNGLIDPDTPILWDFDHISRIRATPIDTSPLTISGGHFTTIANNEKSEYDYYARGITIQRSNVTLQGINHLITGEGDHGAPYHGFVNIRECANVTVLDCSLSGHKTYRTIGRADKPVSMGSYDITVTRAINVSFINCKQLNDIKDSSRWGIMASNYCKNLSYDGCTLSRFDAHMGVAGAVIKNSTLGHAGLNAIGHGTLTVENSTIYGRNLVNLRSDYGSNWRGEFIIRNCKFIPACGKPISPSLIGGHNDGSHDFGYPCHMPAKITIHNLHIDDSQHPNNYKGPSIFANFNPNFTSNQGAQKHPYTLTKEVVLENITTASGLPLRVSDNTSMFKNVSVQEKQNK</sequence>
<dbReference type="EMBL" id="AP026866">
    <property type="protein sequence ID" value="BDS07984.1"/>
    <property type="molecule type" value="Genomic_DNA"/>
</dbReference>
<evidence type="ECO:0008006" key="3">
    <source>
        <dbReference type="Google" id="ProtNLM"/>
    </source>
</evidence>
<dbReference type="InterPro" id="IPR012334">
    <property type="entry name" value="Pectin_lyas_fold"/>
</dbReference>
<dbReference type="Gene3D" id="2.160.20.10">
    <property type="entry name" value="Single-stranded right-handed beta-helix, Pectin lyase-like"/>
    <property type="match status" value="2"/>
</dbReference>
<evidence type="ECO:0000313" key="2">
    <source>
        <dbReference type="EMBL" id="BDS07984.1"/>
    </source>
</evidence>
<evidence type="ECO:0000256" key="1">
    <source>
        <dbReference type="SAM" id="SignalP"/>
    </source>
</evidence>
<accession>A0AAT9FQ15</accession>
<proteinExistence type="predicted"/>
<organism evidence="2">
    <name type="scientific">Oceaniferula spumae</name>
    <dbReference type="NCBI Taxonomy" id="2979115"/>
    <lineage>
        <taxon>Bacteria</taxon>
        <taxon>Pseudomonadati</taxon>
        <taxon>Verrucomicrobiota</taxon>
        <taxon>Verrucomicrobiia</taxon>
        <taxon>Verrucomicrobiales</taxon>
        <taxon>Verrucomicrobiaceae</taxon>
        <taxon>Oceaniferula</taxon>
    </lineage>
</organism>
<dbReference type="KEGG" id="osu:NT6N_30240"/>